<name>A0ABV9WCZ7_9ACTN</name>
<comment type="caution">
    <text evidence="1">The sequence shown here is derived from an EMBL/GenBank/DDBJ whole genome shotgun (WGS) entry which is preliminary data.</text>
</comment>
<accession>A0ABV9WCZ7</accession>
<dbReference type="Proteomes" id="UP001595912">
    <property type="component" value="Unassembled WGS sequence"/>
</dbReference>
<protein>
    <submittedName>
        <fullName evidence="1">Uncharacterized protein</fullName>
    </submittedName>
</protein>
<dbReference type="RefSeq" id="WP_380127257.1">
    <property type="nucleotide sequence ID" value="NZ_JBHSIU010000105.1"/>
</dbReference>
<proteinExistence type="predicted"/>
<evidence type="ECO:0000313" key="1">
    <source>
        <dbReference type="EMBL" id="MFC5006626.1"/>
    </source>
</evidence>
<evidence type="ECO:0000313" key="2">
    <source>
        <dbReference type="Proteomes" id="UP001595912"/>
    </source>
</evidence>
<dbReference type="EMBL" id="JBHSIU010000105">
    <property type="protein sequence ID" value="MFC5006626.1"/>
    <property type="molecule type" value="Genomic_DNA"/>
</dbReference>
<sequence>MPPPDATYSIVVRVRRVTTEDAYIRVPVTDAVVAAELDADGHRHLDGGKVMAEARRLAETGAGAWQVQEQAVDLHPVQNTPPDGR</sequence>
<reference evidence="2" key="1">
    <citation type="journal article" date="2019" name="Int. J. Syst. Evol. Microbiol.">
        <title>The Global Catalogue of Microorganisms (GCM) 10K type strain sequencing project: providing services to taxonomists for standard genome sequencing and annotation.</title>
        <authorList>
            <consortium name="The Broad Institute Genomics Platform"/>
            <consortium name="The Broad Institute Genome Sequencing Center for Infectious Disease"/>
            <person name="Wu L."/>
            <person name="Ma J."/>
        </authorList>
    </citation>
    <scope>NUCLEOTIDE SEQUENCE [LARGE SCALE GENOMIC DNA]</scope>
    <source>
        <strain evidence="2">CGMCC 4.7152</strain>
    </source>
</reference>
<organism evidence="1 2">
    <name type="scientific">Dactylosporangium cerinum</name>
    <dbReference type="NCBI Taxonomy" id="1434730"/>
    <lineage>
        <taxon>Bacteria</taxon>
        <taxon>Bacillati</taxon>
        <taxon>Actinomycetota</taxon>
        <taxon>Actinomycetes</taxon>
        <taxon>Micromonosporales</taxon>
        <taxon>Micromonosporaceae</taxon>
        <taxon>Dactylosporangium</taxon>
    </lineage>
</organism>
<gene>
    <name evidence="1" type="ORF">ACFPIJ_53495</name>
</gene>
<keyword evidence="2" id="KW-1185">Reference proteome</keyword>